<comment type="similarity">
    <text evidence="5">Belongs to the glutamate--cysteine ligase type 2 family. YbdK subfamily.</text>
</comment>
<dbReference type="NCBIfam" id="TIGR02050">
    <property type="entry name" value="gshA_cyan_rel"/>
    <property type="match status" value="1"/>
</dbReference>
<dbReference type="InterPro" id="IPR011793">
    <property type="entry name" value="YbdK"/>
</dbReference>
<proteinExistence type="inferred from homology"/>
<dbReference type="AlphaFoldDB" id="A0A1H2BYH4"/>
<accession>A0A1H2BYH4</accession>
<keyword evidence="2 5" id="KW-0547">Nucleotide-binding</keyword>
<protein>
    <recommendedName>
        <fullName evidence="5">Putative glutamate--cysteine ligase 2</fullName>
        <ecNumber evidence="5">6.3.2.2</ecNumber>
    </recommendedName>
    <alternativeName>
        <fullName evidence="5">Gamma-glutamylcysteine synthetase 2</fullName>
        <shortName evidence="5">GCS 2</shortName>
        <shortName evidence="5">Gamma-GCS 2</shortName>
    </alternativeName>
</protein>
<dbReference type="InterPro" id="IPR050141">
    <property type="entry name" value="GCL_type2/YbdK_subfam"/>
</dbReference>
<evidence type="ECO:0000256" key="4">
    <source>
        <dbReference type="ARBA" id="ARBA00048819"/>
    </source>
</evidence>
<dbReference type="InterPro" id="IPR006336">
    <property type="entry name" value="GCS2"/>
</dbReference>
<evidence type="ECO:0000256" key="1">
    <source>
        <dbReference type="ARBA" id="ARBA00022598"/>
    </source>
</evidence>
<dbReference type="GO" id="GO:0042398">
    <property type="term" value="P:modified amino acid biosynthetic process"/>
    <property type="evidence" value="ECO:0007669"/>
    <property type="project" value="InterPro"/>
</dbReference>
<evidence type="ECO:0000256" key="3">
    <source>
        <dbReference type="ARBA" id="ARBA00022840"/>
    </source>
</evidence>
<organism evidence="6 7">
    <name type="scientific">Pseudarthrobacter equi</name>
    <dbReference type="NCBI Taxonomy" id="728066"/>
    <lineage>
        <taxon>Bacteria</taxon>
        <taxon>Bacillati</taxon>
        <taxon>Actinomycetota</taxon>
        <taxon>Actinomycetes</taxon>
        <taxon>Micrococcales</taxon>
        <taxon>Micrococcaceae</taxon>
        <taxon>Pseudarthrobacter</taxon>
    </lineage>
</organism>
<comment type="catalytic activity">
    <reaction evidence="4 5">
        <text>L-cysteine + L-glutamate + ATP = gamma-L-glutamyl-L-cysteine + ADP + phosphate + H(+)</text>
        <dbReference type="Rhea" id="RHEA:13285"/>
        <dbReference type="ChEBI" id="CHEBI:15378"/>
        <dbReference type="ChEBI" id="CHEBI:29985"/>
        <dbReference type="ChEBI" id="CHEBI:30616"/>
        <dbReference type="ChEBI" id="CHEBI:35235"/>
        <dbReference type="ChEBI" id="CHEBI:43474"/>
        <dbReference type="ChEBI" id="CHEBI:58173"/>
        <dbReference type="ChEBI" id="CHEBI:456216"/>
        <dbReference type="EC" id="6.3.2.2"/>
    </reaction>
</comment>
<evidence type="ECO:0000256" key="2">
    <source>
        <dbReference type="ARBA" id="ARBA00022741"/>
    </source>
</evidence>
<dbReference type="EMBL" id="LT629779">
    <property type="protein sequence ID" value="SDT62959.1"/>
    <property type="molecule type" value="Genomic_DNA"/>
</dbReference>
<evidence type="ECO:0000313" key="7">
    <source>
        <dbReference type="Proteomes" id="UP000198751"/>
    </source>
</evidence>
<name>A0A1H2BYH4_9MICC</name>
<keyword evidence="1 5" id="KW-0436">Ligase</keyword>
<dbReference type="HAMAP" id="MF_01609">
    <property type="entry name" value="Glu_cys_ligase_2"/>
    <property type="match status" value="1"/>
</dbReference>
<gene>
    <name evidence="6" type="ORF">SAMN04489743_4080</name>
</gene>
<dbReference type="Gene3D" id="3.30.590.20">
    <property type="match status" value="1"/>
</dbReference>
<reference evidence="7" key="1">
    <citation type="submission" date="2016-10" db="EMBL/GenBank/DDBJ databases">
        <authorList>
            <person name="Varghese N."/>
            <person name="Submissions S."/>
        </authorList>
    </citation>
    <scope>NUCLEOTIDE SEQUENCE [LARGE SCALE GENOMIC DNA]</scope>
    <source>
        <strain evidence="7">IMMIB L-1606</strain>
    </source>
</reference>
<comment type="function">
    <text evidence="5">ATP-dependent carboxylate-amine ligase which exhibits weak glutamate--cysteine ligase activity.</text>
</comment>
<evidence type="ECO:0000256" key="5">
    <source>
        <dbReference type="HAMAP-Rule" id="MF_01609"/>
    </source>
</evidence>
<dbReference type="GO" id="GO:0004357">
    <property type="term" value="F:glutamate-cysteine ligase activity"/>
    <property type="evidence" value="ECO:0007669"/>
    <property type="project" value="UniProtKB-EC"/>
</dbReference>
<dbReference type="PANTHER" id="PTHR36510">
    <property type="entry name" value="GLUTAMATE--CYSTEINE LIGASE 2-RELATED"/>
    <property type="match status" value="1"/>
</dbReference>
<keyword evidence="7" id="KW-1185">Reference proteome</keyword>
<dbReference type="InterPro" id="IPR014746">
    <property type="entry name" value="Gln_synth/guanido_kin_cat_dom"/>
</dbReference>
<dbReference type="SUPFAM" id="SSF55931">
    <property type="entry name" value="Glutamine synthetase/guanido kinase"/>
    <property type="match status" value="1"/>
</dbReference>
<dbReference type="EC" id="6.3.2.2" evidence="5"/>
<dbReference type="PANTHER" id="PTHR36510:SF1">
    <property type="entry name" value="GLUTAMATE--CYSTEINE LIGASE 2-RELATED"/>
    <property type="match status" value="1"/>
</dbReference>
<dbReference type="Pfam" id="PF04107">
    <property type="entry name" value="GCS2"/>
    <property type="match status" value="1"/>
</dbReference>
<dbReference type="GO" id="GO:0005524">
    <property type="term" value="F:ATP binding"/>
    <property type="evidence" value="ECO:0007669"/>
    <property type="project" value="UniProtKB-KW"/>
</dbReference>
<evidence type="ECO:0000313" key="6">
    <source>
        <dbReference type="EMBL" id="SDT62959.1"/>
    </source>
</evidence>
<keyword evidence="3 5" id="KW-0067">ATP-binding</keyword>
<dbReference type="Proteomes" id="UP000198751">
    <property type="component" value="Chromosome I"/>
</dbReference>
<dbReference type="NCBIfam" id="NF010041">
    <property type="entry name" value="PRK13517.1-1"/>
    <property type="match status" value="1"/>
</dbReference>
<sequence>MMGRGTSNVPSLPQNVTMRTFGVEEELLIVDPESGEPLALADALLSGRHVAADDLPQLPQAPAAKDKADDDGMGLSAELKLEQIETQTRPCLDYGTLLDQIRAGRSLADQAAQKNHARVAALATSPLGSTSHTTPDPRYAKMLERFGLTAQEQLTCGFHVHTYIESPDEGVAVLDRIRDKLAVLTALSANSPFWNGLPTGFESYRTQAWNRWPTSGPAAVYGTYPAYRRVVTRLLDSGVMLDEGMLYFDARLSRNHPTVEVRVADVCLRADDAALIACLVRALVESASREWRDGVDPAPVPTVLLRMASWQASNSGLTGELLDFGNFRPARAADVVRSLVDYLAPVLDEQGELTLARQSVEDIIARGTGSAEQRQVREKALAGQPEDFGFGAVVKHAVRVTMRDALDPSEVDTVPELLRVRQS</sequence>